<name>A0AAV7AFR7_ENGPU</name>
<proteinExistence type="predicted"/>
<keyword evidence="2" id="KW-1185">Reference proteome</keyword>
<organism evidence="1 2">
    <name type="scientific">Engystomops pustulosus</name>
    <name type="common">Tungara frog</name>
    <name type="synonym">Physalaemus pustulosus</name>
    <dbReference type="NCBI Taxonomy" id="76066"/>
    <lineage>
        <taxon>Eukaryota</taxon>
        <taxon>Metazoa</taxon>
        <taxon>Chordata</taxon>
        <taxon>Craniata</taxon>
        <taxon>Vertebrata</taxon>
        <taxon>Euteleostomi</taxon>
        <taxon>Amphibia</taxon>
        <taxon>Batrachia</taxon>
        <taxon>Anura</taxon>
        <taxon>Neobatrachia</taxon>
        <taxon>Hyloidea</taxon>
        <taxon>Leptodactylidae</taxon>
        <taxon>Leiuperinae</taxon>
        <taxon>Engystomops</taxon>
    </lineage>
</organism>
<sequence>MVIRIIGQALHLLLRFFQGNTQPLFLPSFCIIHVEYLFCFDGDGSSYIQDAAHHERIGGRRLVQGSGPGLLYYKRYGI</sequence>
<comment type="caution">
    <text evidence="1">The sequence shown here is derived from an EMBL/GenBank/DDBJ whole genome shotgun (WGS) entry which is preliminary data.</text>
</comment>
<reference evidence="1" key="1">
    <citation type="thesis" date="2020" institute="ProQuest LLC" country="789 East Eisenhower Parkway, Ann Arbor, MI, USA">
        <title>Comparative Genomics and Chromosome Evolution.</title>
        <authorList>
            <person name="Mudd A.B."/>
        </authorList>
    </citation>
    <scope>NUCLEOTIDE SEQUENCE</scope>
    <source>
        <strain evidence="1">237g6f4</strain>
        <tissue evidence="1">Blood</tissue>
    </source>
</reference>
<evidence type="ECO:0008006" key="3">
    <source>
        <dbReference type="Google" id="ProtNLM"/>
    </source>
</evidence>
<evidence type="ECO:0000313" key="1">
    <source>
        <dbReference type="EMBL" id="KAG8560186.1"/>
    </source>
</evidence>
<protein>
    <recommendedName>
        <fullName evidence="3">Secreted protein</fullName>
    </recommendedName>
</protein>
<dbReference type="AlphaFoldDB" id="A0AAV7AFR7"/>
<gene>
    <name evidence="1" type="ORF">GDO81_014830</name>
</gene>
<dbReference type="EMBL" id="WNYA01000007">
    <property type="protein sequence ID" value="KAG8560186.1"/>
    <property type="molecule type" value="Genomic_DNA"/>
</dbReference>
<accession>A0AAV7AFR7</accession>
<evidence type="ECO:0000313" key="2">
    <source>
        <dbReference type="Proteomes" id="UP000824782"/>
    </source>
</evidence>
<dbReference type="Proteomes" id="UP000824782">
    <property type="component" value="Unassembled WGS sequence"/>
</dbReference>